<dbReference type="KEGG" id="ache:ACHE_40489S"/>
<dbReference type="GeneID" id="66982284"/>
<feature type="compositionally biased region" description="Polar residues" evidence="1">
    <location>
        <begin position="225"/>
        <end position="238"/>
    </location>
</feature>
<dbReference type="Gene3D" id="3.30.559.10">
    <property type="entry name" value="Chloramphenicol acetyltransferase-like domain"/>
    <property type="match status" value="1"/>
</dbReference>
<feature type="region of interest" description="Disordered" evidence="1">
    <location>
        <begin position="217"/>
        <end position="251"/>
    </location>
</feature>
<accession>A0A7R7VNM5</accession>
<keyword evidence="3" id="KW-1185">Reference proteome</keyword>
<evidence type="ECO:0000313" key="2">
    <source>
        <dbReference type="EMBL" id="BCR87925.1"/>
    </source>
</evidence>
<evidence type="ECO:0000313" key="3">
    <source>
        <dbReference type="Proteomes" id="UP000637239"/>
    </source>
</evidence>
<evidence type="ECO:0000256" key="1">
    <source>
        <dbReference type="SAM" id="MobiDB-lite"/>
    </source>
</evidence>
<dbReference type="RefSeq" id="XP_043136447.1">
    <property type="nucleotide sequence ID" value="XM_043278693.1"/>
</dbReference>
<organism evidence="2 3">
    <name type="scientific">Aspergillus chevalieri</name>
    <name type="common">Eurotium chevalieri</name>
    <dbReference type="NCBI Taxonomy" id="182096"/>
    <lineage>
        <taxon>Eukaryota</taxon>
        <taxon>Fungi</taxon>
        <taxon>Dikarya</taxon>
        <taxon>Ascomycota</taxon>
        <taxon>Pezizomycotina</taxon>
        <taxon>Eurotiomycetes</taxon>
        <taxon>Eurotiomycetidae</taxon>
        <taxon>Eurotiales</taxon>
        <taxon>Aspergillaceae</taxon>
        <taxon>Aspergillus</taxon>
        <taxon>Aspergillus subgen. Aspergillus</taxon>
    </lineage>
</organism>
<dbReference type="InterPro" id="IPR023213">
    <property type="entry name" value="CAT-like_dom_sf"/>
</dbReference>
<reference evidence="2" key="1">
    <citation type="submission" date="2021-01" db="EMBL/GenBank/DDBJ databases">
        <authorList>
            <consortium name="Aspergillus chevalieri M1 genome sequencing consortium"/>
            <person name="Kazuki M."/>
            <person name="Futagami T."/>
        </authorList>
    </citation>
    <scope>NUCLEOTIDE SEQUENCE</scope>
    <source>
        <strain evidence="2">M1</strain>
    </source>
</reference>
<sequence length="251" mass="28134">MRMPWQQIYPGYYERPPDVLESLHFHAARVVSHLGKTQHTISTSLQLSTAPPAEDVRRAWIALRVKHPQLGALTDEAGTKVTYIVPSGEDLEEWLQESLTIYDTTDTRTADDVDANIQECRWLALYYFPSSRELLIRTPHWRADSIGLLLLQHDLLDILTHGPPSDTPVFDGSELARFPPTFTEGAGMPTEATPEMNKAVDESLAVMLVGSPPVTLREVRPGTVPETSQRAVTRFSQDLSRRSSRPPRPEG</sequence>
<dbReference type="PANTHER" id="PTHR42034:SF1">
    <property type="entry name" value="CONDENSATION DOMAIN-CONTAINING PROTEIN"/>
    <property type="match status" value="1"/>
</dbReference>
<gene>
    <name evidence="2" type="ORF">ACHE_40489S</name>
</gene>
<dbReference type="PANTHER" id="PTHR42034">
    <property type="entry name" value="CHROMOSOME 7, WHOLE GENOME SHOTGUN SEQUENCE-RELATED"/>
    <property type="match status" value="1"/>
</dbReference>
<dbReference type="AlphaFoldDB" id="A0A7R7VNM5"/>
<reference evidence="2" key="2">
    <citation type="submission" date="2021-02" db="EMBL/GenBank/DDBJ databases">
        <title>Aspergillus chevalieri M1 genome sequence.</title>
        <authorList>
            <person name="Kadooka C."/>
            <person name="Mori K."/>
            <person name="Futagami T."/>
        </authorList>
    </citation>
    <scope>NUCLEOTIDE SEQUENCE</scope>
    <source>
        <strain evidence="2">M1</strain>
    </source>
</reference>
<protein>
    <submittedName>
        <fullName evidence="2">Uncharacterized protein</fullName>
    </submittedName>
</protein>
<dbReference type="Proteomes" id="UP000637239">
    <property type="component" value="Chromosome 4"/>
</dbReference>
<name>A0A7R7VNM5_ASPCH</name>
<dbReference type="EMBL" id="AP024419">
    <property type="protein sequence ID" value="BCR87925.1"/>
    <property type="molecule type" value="Genomic_DNA"/>
</dbReference>
<proteinExistence type="predicted"/>